<dbReference type="PANTHER" id="PTHR11059">
    <property type="entry name" value="DNA REPAIR PROTEIN RECN"/>
    <property type="match status" value="1"/>
</dbReference>
<keyword evidence="7 9" id="KW-0234">DNA repair</keyword>
<evidence type="ECO:0000256" key="2">
    <source>
        <dbReference type="ARBA" id="ARBA00009441"/>
    </source>
</evidence>
<evidence type="ECO:0000256" key="1">
    <source>
        <dbReference type="ARBA" id="ARBA00003618"/>
    </source>
</evidence>
<protein>
    <recommendedName>
        <fullName evidence="3 9">DNA repair protein RecN</fullName>
    </recommendedName>
    <alternativeName>
        <fullName evidence="8 9">Recombination protein N</fullName>
    </alternativeName>
</protein>
<dbReference type="Pfam" id="PF02463">
    <property type="entry name" value="SMC_N"/>
    <property type="match status" value="1"/>
</dbReference>
<dbReference type="NCBIfam" id="TIGR00634">
    <property type="entry name" value="recN"/>
    <property type="match status" value="1"/>
</dbReference>
<evidence type="ECO:0000313" key="12">
    <source>
        <dbReference type="EMBL" id="MBF4983009.1"/>
    </source>
</evidence>
<evidence type="ECO:0000256" key="10">
    <source>
        <dbReference type="SAM" id="Coils"/>
    </source>
</evidence>
<name>A0ABS0A0Y6_9FLAO</name>
<organism evidence="12 13">
    <name type="scientific">Nonlabens mediterrranea</name>
    <dbReference type="NCBI Taxonomy" id="1419947"/>
    <lineage>
        <taxon>Bacteria</taxon>
        <taxon>Pseudomonadati</taxon>
        <taxon>Bacteroidota</taxon>
        <taxon>Flavobacteriia</taxon>
        <taxon>Flavobacteriales</taxon>
        <taxon>Flavobacteriaceae</taxon>
        <taxon>Nonlabens</taxon>
    </lineage>
</organism>
<evidence type="ECO:0000313" key="13">
    <source>
        <dbReference type="Proteomes" id="UP001194729"/>
    </source>
</evidence>
<evidence type="ECO:0000259" key="11">
    <source>
        <dbReference type="Pfam" id="PF02463"/>
    </source>
</evidence>
<keyword evidence="5 9" id="KW-0227">DNA damage</keyword>
<keyword evidence="4" id="KW-0547">Nucleotide-binding</keyword>
<evidence type="ECO:0000256" key="5">
    <source>
        <dbReference type="ARBA" id="ARBA00022763"/>
    </source>
</evidence>
<dbReference type="PANTHER" id="PTHR11059:SF0">
    <property type="entry name" value="DNA REPAIR PROTEIN RECN"/>
    <property type="match status" value="1"/>
</dbReference>
<sequence length="559" mass="63196">MLKHIHIENFALIDSLDLDLNNGLTMITGETGAGKSILLGALGLVQGKRADLSAVRDTTRKCVVEAQIDMTYLSLDELLESYDLDVDPVCFLRREILPSGKSRAFINDTPVTLTTMSAIGNQLIDIHSQHQTLQLASDDFQIDVLQSFVNKRTEKQEESASYLLNSFRAKWSLYKSLKTQLNQWVEEERTLSKEADYNNFLLEELDQAQLDNIDVVGLEKENEQLSNVEEIQLVLQEFQSVMDQDENGLLDQIRLLKNRFSQIANYDVHFEKAGDRLNTTLLELEDLSEEVSRKADSVEANPERLELINQRLNLVEQLLKKHHQEDVEGLIVLRDELADKVFTTQNISKKIKQVRVQLDEVHKSLEQLGDKIHQQRVQQSNLLEEEVLITIKNLGMPDASFKVHIEKQSSFNSYGMDEVEFRFTANKGTALLPLNKAASGGELSRLMLSIKALLSNYKNLPTIIFDEIDTGVSGAIAEKMAIIMQQMSSSLQVITITHLPQIASAGNDHLVVRKAVKEEQTISNIYRLNQEERVEEIAQMLSGGKISDAARENARVLLQ</sequence>
<keyword evidence="6" id="KW-0067">ATP-binding</keyword>
<feature type="coiled-coil region" evidence="10">
    <location>
        <begin position="270"/>
        <end position="325"/>
    </location>
</feature>
<evidence type="ECO:0000256" key="7">
    <source>
        <dbReference type="ARBA" id="ARBA00023204"/>
    </source>
</evidence>
<keyword evidence="10" id="KW-0175">Coiled coil</keyword>
<dbReference type="PIRSF" id="PIRSF003128">
    <property type="entry name" value="RecN"/>
    <property type="match status" value="1"/>
</dbReference>
<dbReference type="SUPFAM" id="SSF52540">
    <property type="entry name" value="P-loop containing nucleoside triphosphate hydrolases"/>
    <property type="match status" value="1"/>
</dbReference>
<dbReference type="Proteomes" id="UP001194729">
    <property type="component" value="Unassembled WGS sequence"/>
</dbReference>
<evidence type="ECO:0000256" key="6">
    <source>
        <dbReference type="ARBA" id="ARBA00022840"/>
    </source>
</evidence>
<dbReference type="EMBL" id="JADKYU010000061">
    <property type="protein sequence ID" value="MBF4983009.1"/>
    <property type="molecule type" value="Genomic_DNA"/>
</dbReference>
<keyword evidence="13" id="KW-1185">Reference proteome</keyword>
<dbReference type="InterPro" id="IPR004604">
    <property type="entry name" value="DNA_recomb/repair_RecN"/>
</dbReference>
<proteinExistence type="inferred from homology"/>
<feature type="domain" description="RecF/RecN/SMC N-terminal" evidence="11">
    <location>
        <begin position="1"/>
        <end position="514"/>
    </location>
</feature>
<evidence type="ECO:0000256" key="4">
    <source>
        <dbReference type="ARBA" id="ARBA00022741"/>
    </source>
</evidence>
<evidence type="ECO:0000256" key="3">
    <source>
        <dbReference type="ARBA" id="ARBA00021315"/>
    </source>
</evidence>
<gene>
    <name evidence="12" type="primary">recN</name>
    <name evidence="12" type="ORF">FNJ87_01205</name>
</gene>
<comment type="caution">
    <text evidence="12">The sequence shown here is derived from an EMBL/GenBank/DDBJ whole genome shotgun (WGS) entry which is preliminary data.</text>
</comment>
<comment type="similarity">
    <text evidence="2 9">Belongs to the RecN family.</text>
</comment>
<dbReference type="CDD" id="cd03241">
    <property type="entry name" value="ABC_RecN"/>
    <property type="match status" value="2"/>
</dbReference>
<comment type="function">
    <text evidence="1 9">May be involved in recombinational repair of damaged DNA.</text>
</comment>
<evidence type="ECO:0000256" key="8">
    <source>
        <dbReference type="ARBA" id="ARBA00033408"/>
    </source>
</evidence>
<evidence type="ECO:0000256" key="9">
    <source>
        <dbReference type="PIRNR" id="PIRNR003128"/>
    </source>
</evidence>
<reference evidence="12 13" key="1">
    <citation type="submission" date="2020-11" db="EMBL/GenBank/DDBJ databases">
        <title>P. mediterranea TC4 genome.</title>
        <authorList>
            <person name="Molmeret M."/>
        </authorList>
    </citation>
    <scope>NUCLEOTIDE SEQUENCE [LARGE SCALE GENOMIC DNA]</scope>
    <source>
        <strain evidence="12 13">TC4</strain>
    </source>
</reference>
<dbReference type="InterPro" id="IPR027417">
    <property type="entry name" value="P-loop_NTPase"/>
</dbReference>
<accession>A0ABS0A0Y6</accession>
<dbReference type="InterPro" id="IPR003395">
    <property type="entry name" value="RecF/RecN/SMC_N"/>
</dbReference>
<dbReference type="Gene3D" id="3.40.50.300">
    <property type="entry name" value="P-loop containing nucleotide triphosphate hydrolases"/>
    <property type="match status" value="2"/>
</dbReference>